<proteinExistence type="predicted"/>
<feature type="signal peptide" evidence="2">
    <location>
        <begin position="1"/>
        <end position="24"/>
    </location>
</feature>
<feature type="compositionally biased region" description="Acidic residues" evidence="1">
    <location>
        <begin position="40"/>
        <end position="52"/>
    </location>
</feature>
<dbReference type="PROSITE" id="PS51257">
    <property type="entry name" value="PROKAR_LIPOPROTEIN"/>
    <property type="match status" value="1"/>
</dbReference>
<dbReference type="STRING" id="582851.GCA_900162665_02865"/>
<name>A0A511ZEP7_9BACI</name>
<dbReference type="Proteomes" id="UP000321558">
    <property type="component" value="Unassembled WGS sequence"/>
</dbReference>
<feature type="compositionally biased region" description="Acidic residues" evidence="1">
    <location>
        <begin position="60"/>
        <end position="96"/>
    </location>
</feature>
<evidence type="ECO:0000313" key="3">
    <source>
        <dbReference type="EMBL" id="GEN85925.1"/>
    </source>
</evidence>
<feature type="chain" id="PRO_5021809739" evidence="2">
    <location>
        <begin position="25"/>
        <end position="234"/>
    </location>
</feature>
<keyword evidence="3" id="KW-0449">Lipoprotein</keyword>
<dbReference type="EMBL" id="BJYM01000002">
    <property type="protein sequence ID" value="GEN85925.1"/>
    <property type="molecule type" value="Genomic_DNA"/>
</dbReference>
<keyword evidence="2" id="KW-0732">Signal</keyword>
<feature type="region of interest" description="Disordered" evidence="1">
    <location>
        <begin position="28"/>
        <end position="101"/>
    </location>
</feature>
<evidence type="ECO:0000313" key="4">
    <source>
        <dbReference type="Proteomes" id="UP000321558"/>
    </source>
</evidence>
<comment type="caution">
    <text evidence="3">The sequence shown here is derived from an EMBL/GenBank/DDBJ whole genome shotgun (WGS) entry which is preliminary data.</text>
</comment>
<evidence type="ECO:0000256" key="2">
    <source>
        <dbReference type="SAM" id="SignalP"/>
    </source>
</evidence>
<evidence type="ECO:0000256" key="1">
    <source>
        <dbReference type="SAM" id="MobiDB-lite"/>
    </source>
</evidence>
<organism evidence="3 4">
    <name type="scientific">Oceanobacillus sojae</name>
    <dbReference type="NCBI Taxonomy" id="582851"/>
    <lineage>
        <taxon>Bacteria</taxon>
        <taxon>Bacillati</taxon>
        <taxon>Bacillota</taxon>
        <taxon>Bacilli</taxon>
        <taxon>Bacillales</taxon>
        <taxon>Bacillaceae</taxon>
        <taxon>Oceanobacillus</taxon>
    </lineage>
</organism>
<reference evidence="3 4" key="1">
    <citation type="submission" date="2019-07" db="EMBL/GenBank/DDBJ databases">
        <title>Whole genome shotgun sequence of Oceanobacillus sojae NBRC 105379.</title>
        <authorList>
            <person name="Hosoyama A."/>
            <person name="Uohara A."/>
            <person name="Ohji S."/>
            <person name="Ichikawa N."/>
        </authorList>
    </citation>
    <scope>NUCLEOTIDE SEQUENCE [LARGE SCALE GENOMIC DNA]</scope>
    <source>
        <strain evidence="3 4">NBRC 105379</strain>
    </source>
</reference>
<protein>
    <submittedName>
        <fullName evidence="3">Putative lipoprotein YdeJ</fullName>
    </submittedName>
</protein>
<feature type="compositionally biased region" description="Polar residues" evidence="1">
    <location>
        <begin position="28"/>
        <end position="39"/>
    </location>
</feature>
<sequence length="234" mass="25999">MKRMKFTCCGLLLLSITFVLIACSDNTNESGSNDSAPNETTEEPNAAEDENESDKNTAENDSDNNSSEESETDSSDDSSVENEESNGSSSEEDEDNALSSYSPEEIEYARVWLQLGPNQDINELYVDHVPAGTPLDPNDEENDVSYTKDVIQVSGSRIVDGMVTYSGNGDGTINVYNIPYGNRWYGGTPRPDDIDLEDVKEEMRDMLENPELVYIDPGDDEEVKNIIEKMYIIE</sequence>
<keyword evidence="4" id="KW-1185">Reference proteome</keyword>
<dbReference type="AlphaFoldDB" id="A0A511ZEP7"/>
<accession>A0A511ZEP7</accession>
<gene>
    <name evidence="3" type="primary">ydeJ_1</name>
    <name evidence="3" type="ORF">OSO01_06640</name>
</gene>